<comment type="similarity">
    <text evidence="1">Belongs to the PEP-utilizing enzyme family.</text>
</comment>
<dbReference type="EnsemblProtists" id="EOD16570">
    <property type="protein sequence ID" value="EOD16570"/>
    <property type="gene ID" value="EMIHUDRAFT_470408"/>
</dbReference>
<dbReference type="GO" id="GO:0016301">
    <property type="term" value="F:kinase activity"/>
    <property type="evidence" value="ECO:0007669"/>
    <property type="project" value="InterPro"/>
</dbReference>
<keyword evidence="6" id="KW-1185">Reference proteome</keyword>
<sequence>MGTAQSAPVTGAVRPPSVRLDANDDAPYERAMLAALDAKKPLPVRAVGGKSASLMRLYGTPGVSSYVPGGYAITVDFFAEWTAAVTASREWAAAEPKLGTPEGPRLCVGLKRLAQRLPLSAAQTACLDTVRRAMEAWPGRLAAVRSSAPEEDGTGASFAGVFETKLGVSPEGLEAAIRACFASVFDHRVFSYAGAHKPAFAATVMEMVDAATAGVAFSANPLNSDLDEMLVDAGYGLGESVVDGSIVADRFVWDKVGGRLLESKVGSKAQEVRLAADGGVEVRRVGAYGRPMDTEWAYTEAGELRLLQARPVTTLHPLDEAMITPPGEPRRLYYDFNVASEATTTSPFTCLDLAVYSDMSLAFLGLAGARIPTDPEQVFFNGQTRQYINMSHAFRLVGPRWFASQLEMVIIPVFKALDTARVKGRTAQEGEEAGGVVRSRYDLAHLLPPSVWAEYGEEGLPALTGRILANVAGRKSDLPAPFVGAWVSFMREYGWDGADQLFVSSPRYADSPHLLVSKVGHNRRGGISNPADILKERVANRRRVMRAQEERGGRGSGGLFARCAGANLEKRNLHLDHLMWIRNAPKLRMARVTAAFRSALLAAQADLLAAGRLEAEGDVFHVSVQQLDAAIKESSFDLRAAVTPNRATYARAKSAKSCPMLIDSRGRILKPNLVEGEPGALVGAAISPGVASGRVRVCTCSTDPIAPGEVLVAIVTDPAWTPMFAGASAVVLQIGGALQHGALCAREYGEPGLGQGRRPQPGTRKPAVSGIDVMASLKTGMQARRTRAPFRQRGEGEGRGGGEGCPVTVDGNTGIVRIDESLRRSFSRRLSDRDLQGVEA</sequence>
<name>A0A0D3IZ85_EMIH1</name>
<dbReference type="InterPro" id="IPR051549">
    <property type="entry name" value="PEP_Utilizing_Enz"/>
</dbReference>
<dbReference type="RefSeq" id="XP_005768999.1">
    <property type="nucleotide sequence ID" value="XM_005768942.1"/>
</dbReference>
<dbReference type="SUPFAM" id="SSF56059">
    <property type="entry name" value="Glutathione synthetase ATP-binding domain-like"/>
    <property type="match status" value="1"/>
</dbReference>
<dbReference type="InterPro" id="IPR008279">
    <property type="entry name" value="PEP-util_enz_mobile_dom"/>
</dbReference>
<reference evidence="6" key="1">
    <citation type="journal article" date="2013" name="Nature">
        <title>Pan genome of the phytoplankton Emiliania underpins its global distribution.</title>
        <authorList>
            <person name="Read B.A."/>
            <person name="Kegel J."/>
            <person name="Klute M.J."/>
            <person name="Kuo A."/>
            <person name="Lefebvre S.C."/>
            <person name="Maumus F."/>
            <person name="Mayer C."/>
            <person name="Miller J."/>
            <person name="Monier A."/>
            <person name="Salamov A."/>
            <person name="Young J."/>
            <person name="Aguilar M."/>
            <person name="Claverie J.M."/>
            <person name="Frickenhaus S."/>
            <person name="Gonzalez K."/>
            <person name="Herman E.K."/>
            <person name="Lin Y.C."/>
            <person name="Napier J."/>
            <person name="Ogata H."/>
            <person name="Sarno A.F."/>
            <person name="Shmutz J."/>
            <person name="Schroeder D."/>
            <person name="de Vargas C."/>
            <person name="Verret F."/>
            <person name="von Dassow P."/>
            <person name="Valentin K."/>
            <person name="Van de Peer Y."/>
            <person name="Wheeler G."/>
            <person name="Dacks J.B."/>
            <person name="Delwiche C.F."/>
            <person name="Dyhrman S.T."/>
            <person name="Glockner G."/>
            <person name="John U."/>
            <person name="Richards T."/>
            <person name="Worden A.Z."/>
            <person name="Zhang X."/>
            <person name="Grigoriev I.V."/>
            <person name="Allen A.E."/>
            <person name="Bidle K."/>
            <person name="Borodovsky M."/>
            <person name="Bowler C."/>
            <person name="Brownlee C."/>
            <person name="Cock J.M."/>
            <person name="Elias M."/>
            <person name="Gladyshev V.N."/>
            <person name="Groth M."/>
            <person name="Guda C."/>
            <person name="Hadaegh A."/>
            <person name="Iglesias-Rodriguez M.D."/>
            <person name="Jenkins J."/>
            <person name="Jones B.M."/>
            <person name="Lawson T."/>
            <person name="Leese F."/>
            <person name="Lindquist E."/>
            <person name="Lobanov A."/>
            <person name="Lomsadze A."/>
            <person name="Malik S.B."/>
            <person name="Marsh M.E."/>
            <person name="Mackinder L."/>
            <person name="Mock T."/>
            <person name="Mueller-Roeber B."/>
            <person name="Pagarete A."/>
            <person name="Parker M."/>
            <person name="Probert I."/>
            <person name="Quesneville H."/>
            <person name="Raines C."/>
            <person name="Rensing S.A."/>
            <person name="Riano-Pachon D.M."/>
            <person name="Richier S."/>
            <person name="Rokitta S."/>
            <person name="Shiraiwa Y."/>
            <person name="Soanes D.M."/>
            <person name="van der Giezen M."/>
            <person name="Wahlund T.M."/>
            <person name="Williams B."/>
            <person name="Wilson W."/>
            <person name="Wolfe G."/>
            <person name="Wurch L.L."/>
        </authorList>
    </citation>
    <scope>NUCLEOTIDE SEQUENCE</scope>
</reference>
<dbReference type="PaxDb" id="2903-EOD16570"/>
<dbReference type="AlphaFoldDB" id="A0A0D3IZ85"/>
<dbReference type="Gene3D" id="3.30.1490.20">
    <property type="entry name" value="ATP-grasp fold, A domain"/>
    <property type="match status" value="1"/>
</dbReference>
<dbReference type="HOGENOM" id="CLU_005950_0_0_1"/>
<dbReference type="Pfam" id="PF00391">
    <property type="entry name" value="PEP-utilizers"/>
    <property type="match status" value="1"/>
</dbReference>
<dbReference type="Gene3D" id="3.30.470.20">
    <property type="entry name" value="ATP-grasp fold, B domain"/>
    <property type="match status" value="2"/>
</dbReference>
<dbReference type="InterPro" id="IPR002192">
    <property type="entry name" value="PPDK_AMP/ATP-bd"/>
</dbReference>
<evidence type="ECO:0000259" key="4">
    <source>
        <dbReference type="Pfam" id="PF01326"/>
    </source>
</evidence>
<evidence type="ECO:0000313" key="6">
    <source>
        <dbReference type="Proteomes" id="UP000013827"/>
    </source>
</evidence>
<feature type="domain" description="PEP-utilising enzyme mobile" evidence="3">
    <location>
        <begin position="706"/>
        <end position="751"/>
    </location>
</feature>
<feature type="region of interest" description="Disordered" evidence="2">
    <location>
        <begin position="1"/>
        <end position="22"/>
    </location>
</feature>
<proteinExistence type="inferred from homology"/>
<dbReference type="Proteomes" id="UP000013827">
    <property type="component" value="Unassembled WGS sequence"/>
</dbReference>
<evidence type="ECO:0000313" key="5">
    <source>
        <dbReference type="EnsemblProtists" id="EOD16570"/>
    </source>
</evidence>
<feature type="region of interest" description="Disordered" evidence="2">
    <location>
        <begin position="782"/>
        <end position="811"/>
    </location>
</feature>
<dbReference type="GO" id="GO:0005524">
    <property type="term" value="F:ATP binding"/>
    <property type="evidence" value="ECO:0007669"/>
    <property type="project" value="InterPro"/>
</dbReference>
<reference evidence="5" key="2">
    <citation type="submission" date="2024-10" db="UniProtKB">
        <authorList>
            <consortium name="EnsemblProtists"/>
        </authorList>
    </citation>
    <scope>IDENTIFICATION</scope>
</reference>
<dbReference type="Pfam" id="PF01326">
    <property type="entry name" value="PPDK_N"/>
    <property type="match status" value="1"/>
</dbReference>
<evidence type="ECO:0000259" key="3">
    <source>
        <dbReference type="Pfam" id="PF00391"/>
    </source>
</evidence>
<dbReference type="Gene3D" id="3.50.30.10">
    <property type="entry name" value="Phosphohistidine domain"/>
    <property type="match status" value="1"/>
</dbReference>
<dbReference type="InterPro" id="IPR013815">
    <property type="entry name" value="ATP_grasp_subdomain_1"/>
</dbReference>
<feature type="domain" description="Pyruvate phosphate dikinase AMP/ATP-binding" evidence="4">
    <location>
        <begin position="45"/>
        <end position="278"/>
    </location>
</feature>
<dbReference type="SUPFAM" id="SSF52009">
    <property type="entry name" value="Phosphohistidine domain"/>
    <property type="match status" value="1"/>
</dbReference>
<dbReference type="GeneID" id="17262717"/>
<evidence type="ECO:0000256" key="1">
    <source>
        <dbReference type="ARBA" id="ARBA00007837"/>
    </source>
</evidence>
<dbReference type="KEGG" id="ehx:EMIHUDRAFT_470408"/>
<evidence type="ECO:0008006" key="7">
    <source>
        <dbReference type="Google" id="ProtNLM"/>
    </source>
</evidence>
<organism evidence="5 6">
    <name type="scientific">Emiliania huxleyi (strain CCMP1516)</name>
    <dbReference type="NCBI Taxonomy" id="280463"/>
    <lineage>
        <taxon>Eukaryota</taxon>
        <taxon>Haptista</taxon>
        <taxon>Haptophyta</taxon>
        <taxon>Prymnesiophyceae</taxon>
        <taxon>Isochrysidales</taxon>
        <taxon>Noelaerhabdaceae</taxon>
        <taxon>Emiliania</taxon>
    </lineage>
</organism>
<dbReference type="InterPro" id="IPR036637">
    <property type="entry name" value="Phosphohistidine_dom_sf"/>
</dbReference>
<evidence type="ECO:0000256" key="2">
    <source>
        <dbReference type="SAM" id="MobiDB-lite"/>
    </source>
</evidence>
<protein>
    <recommendedName>
        <fullName evidence="7">Pyruvate phosphate dikinase AMP/ATP-binding domain-containing protein</fullName>
    </recommendedName>
</protein>
<dbReference type="PANTHER" id="PTHR43615">
    <property type="entry name" value="PHOSPHOENOLPYRUVATE SYNTHASE-RELATED"/>
    <property type="match status" value="1"/>
</dbReference>
<accession>A0A0D3IZ85</accession>
<dbReference type="PANTHER" id="PTHR43615:SF1">
    <property type="entry name" value="PPDK_N DOMAIN-CONTAINING PROTEIN"/>
    <property type="match status" value="1"/>
</dbReference>